<dbReference type="Proteomes" id="UP000245771">
    <property type="component" value="Unassembled WGS sequence"/>
</dbReference>
<evidence type="ECO:0000256" key="6">
    <source>
        <dbReference type="ARBA" id="ARBA00022777"/>
    </source>
</evidence>
<reference evidence="10 11" key="1">
    <citation type="journal article" date="2018" name="Mol. Biol. Evol.">
        <title>Broad Genomic Sampling Reveals a Smut Pathogenic Ancestry of the Fungal Clade Ustilaginomycotina.</title>
        <authorList>
            <person name="Kijpornyongpan T."/>
            <person name="Mondo S.J."/>
            <person name="Barry K."/>
            <person name="Sandor L."/>
            <person name="Lee J."/>
            <person name="Lipzen A."/>
            <person name="Pangilinan J."/>
            <person name="LaButti K."/>
            <person name="Hainaut M."/>
            <person name="Henrissat B."/>
            <person name="Grigoriev I.V."/>
            <person name="Spatafora J.W."/>
            <person name="Aime M.C."/>
        </authorList>
    </citation>
    <scope>NUCLEOTIDE SEQUENCE [LARGE SCALE GENOMIC DNA]</scope>
    <source>
        <strain evidence="10 11">MCA 3882</strain>
    </source>
</reference>
<keyword evidence="4" id="KW-0808">Transferase</keyword>
<evidence type="ECO:0000313" key="11">
    <source>
        <dbReference type="Proteomes" id="UP000245771"/>
    </source>
</evidence>
<dbReference type="GO" id="GO:0005634">
    <property type="term" value="C:nucleus"/>
    <property type="evidence" value="ECO:0007669"/>
    <property type="project" value="TreeGrafter"/>
</dbReference>
<dbReference type="PANTHER" id="PTHR12755">
    <property type="entry name" value="CLEAVAGE/POLYADENYLATION FACTOR IA SUBUNIT CLP1P"/>
    <property type="match status" value="1"/>
</dbReference>
<dbReference type="GO" id="GO:0005524">
    <property type="term" value="F:ATP binding"/>
    <property type="evidence" value="ECO:0007669"/>
    <property type="project" value="UniProtKB-KW"/>
</dbReference>
<dbReference type="InterPro" id="IPR027417">
    <property type="entry name" value="P-loop_NTPase"/>
</dbReference>
<protein>
    <recommendedName>
        <fullName evidence="3">Polynucleotide 5'-hydroxyl-kinase GRC3</fullName>
    </recommendedName>
    <alternativeName>
        <fullName evidence="2">Polynucleotide 5'-hydroxyl-kinase grc3</fullName>
    </alternativeName>
</protein>
<dbReference type="GO" id="GO:0051731">
    <property type="term" value="F:polynucleotide 5'-hydroxyl-kinase activity"/>
    <property type="evidence" value="ECO:0007669"/>
    <property type="project" value="InterPro"/>
</dbReference>
<dbReference type="GeneID" id="37023853"/>
<feature type="compositionally biased region" description="Low complexity" evidence="8">
    <location>
        <begin position="1"/>
        <end position="21"/>
    </location>
</feature>
<keyword evidence="11" id="KW-1185">Reference proteome</keyword>
<dbReference type="InterPro" id="IPR045116">
    <property type="entry name" value="Clp1/Grc3"/>
</dbReference>
<dbReference type="Pfam" id="PF16575">
    <property type="entry name" value="CLP1_P"/>
    <property type="match status" value="1"/>
</dbReference>
<evidence type="ECO:0000256" key="7">
    <source>
        <dbReference type="ARBA" id="ARBA00022840"/>
    </source>
</evidence>
<dbReference type="PANTHER" id="PTHR12755:SF3">
    <property type="entry name" value="POLYNUCLEOTIDE 5'-HYDROXYL-KINASE NOL9"/>
    <property type="match status" value="1"/>
</dbReference>
<feature type="region of interest" description="Disordered" evidence="8">
    <location>
        <begin position="1"/>
        <end position="107"/>
    </location>
</feature>
<dbReference type="GO" id="GO:0000448">
    <property type="term" value="P:cleavage in ITS2 between 5.8S rRNA and LSU-rRNA of tricistronic rRNA transcript (SSU-rRNA, 5.8S rRNA, LSU-rRNA)"/>
    <property type="evidence" value="ECO:0007669"/>
    <property type="project" value="TreeGrafter"/>
</dbReference>
<dbReference type="InParanoid" id="A0A316VL56"/>
<keyword evidence="6" id="KW-0418">Kinase</keyword>
<evidence type="ECO:0000256" key="8">
    <source>
        <dbReference type="SAM" id="MobiDB-lite"/>
    </source>
</evidence>
<feature type="domain" description="Clp1 P-loop" evidence="9">
    <location>
        <begin position="308"/>
        <end position="503"/>
    </location>
</feature>
<evidence type="ECO:0000313" key="10">
    <source>
        <dbReference type="EMBL" id="PWN38286.1"/>
    </source>
</evidence>
<dbReference type="OrthoDB" id="2405412at2759"/>
<evidence type="ECO:0000256" key="3">
    <source>
        <dbReference type="ARBA" id="ARBA00019824"/>
    </source>
</evidence>
<comment type="similarity">
    <text evidence="1">Belongs to the Clp1 family. NOL9/GRC3 subfamily.</text>
</comment>
<dbReference type="EMBL" id="KZ819602">
    <property type="protein sequence ID" value="PWN38286.1"/>
    <property type="molecule type" value="Genomic_DNA"/>
</dbReference>
<proteinExistence type="inferred from homology"/>
<keyword evidence="5" id="KW-0547">Nucleotide-binding</keyword>
<name>A0A316VL56_9BASI</name>
<dbReference type="AlphaFoldDB" id="A0A316VL56"/>
<evidence type="ECO:0000256" key="4">
    <source>
        <dbReference type="ARBA" id="ARBA00022679"/>
    </source>
</evidence>
<dbReference type="STRING" id="1280837.A0A316VL56"/>
<feature type="compositionally biased region" description="Basic and acidic residues" evidence="8">
    <location>
        <begin position="76"/>
        <end position="86"/>
    </location>
</feature>
<organism evidence="10 11">
    <name type="scientific">Meira miltonrushii</name>
    <dbReference type="NCBI Taxonomy" id="1280837"/>
    <lineage>
        <taxon>Eukaryota</taxon>
        <taxon>Fungi</taxon>
        <taxon>Dikarya</taxon>
        <taxon>Basidiomycota</taxon>
        <taxon>Ustilaginomycotina</taxon>
        <taxon>Exobasidiomycetes</taxon>
        <taxon>Exobasidiales</taxon>
        <taxon>Brachybasidiaceae</taxon>
        <taxon>Meira</taxon>
    </lineage>
</organism>
<gene>
    <name evidence="10" type="ORF">FA14DRAFT_25303</name>
</gene>
<feature type="compositionally biased region" description="Polar residues" evidence="8">
    <location>
        <begin position="87"/>
        <end position="106"/>
    </location>
</feature>
<evidence type="ECO:0000256" key="1">
    <source>
        <dbReference type="ARBA" id="ARBA00011003"/>
    </source>
</evidence>
<dbReference type="InterPro" id="IPR032319">
    <property type="entry name" value="CLP1_P"/>
</dbReference>
<evidence type="ECO:0000256" key="2">
    <source>
        <dbReference type="ARBA" id="ARBA00018706"/>
    </source>
</evidence>
<dbReference type="FunCoup" id="A0A316VL56">
    <property type="interactions" value="224"/>
</dbReference>
<keyword evidence="7" id="KW-0067">ATP-binding</keyword>
<evidence type="ECO:0000259" key="9">
    <source>
        <dbReference type="Pfam" id="PF16575"/>
    </source>
</evidence>
<evidence type="ECO:0000256" key="5">
    <source>
        <dbReference type="ARBA" id="ARBA00022741"/>
    </source>
</evidence>
<dbReference type="RefSeq" id="XP_025358588.1">
    <property type="nucleotide sequence ID" value="XM_025502072.1"/>
</dbReference>
<accession>A0A316VL56</accession>
<dbReference type="Gene3D" id="3.40.50.300">
    <property type="entry name" value="P-loop containing nucleotide triphosphate hydrolases"/>
    <property type="match status" value="1"/>
</dbReference>
<sequence length="728" mass="78846">MSAIAARRARLAAAAQASLSSTPEPLPISEKGKEAASGTLSNNSSDTKRLSNAIISEESSSADERRRGDKKGKRIKIAEDDARKQDNLPNSSYDSAYTHNGSGTDVRQTRNDAEVILSKVTESSKFTPILEGEGKNVHLVTKKSAICALEVGETMNLLGRGTVKVLDGSASLGGALLSSQHREALVLASTVSPLPVLEAIGTTSAPAQLKQYGFGLARNYAAVIQVEEDIPSRVGELHSICTQIPKNAFEVSSFYHPSWPLASVGPQYTQSKALLHVHVPNAWKRVLTATEELLQYGQTLPPTFLVRGPKRVGKSTLSRFLLQRLLTKHEGQVAYLETDLGQSEFSLPGMVSLHVFDSAWQKEEGSTPLLFAPSWASIRQPVNAHFLGDYSPKNDPGRYIAAIQNLLTSYRNHWASQGVPLIVNTQGWVKGLGAQLLSQIEALVEPSLILNISEEVDMNDAEEFQDAPLPRIVTLEASPSLFTRERSMNAVEARSLSIISYFYASNLPATGKDILPSWSTSKGILERPPFSIKVSTGLKGGIHILDHGACVSERLSLMALNGSCVAVVISRDDGQDDQDESTQSSPWSTALRKQFPPHDASTCIGLGIVQSIDVANGSLNLISPISEFVIRSAARALYGGDENSHSIKMSIIKGAVDIPVCLSLDRAVLNSLNSSNTDQNIPRGVANVAFADVPYLDFDVNTAEEEVVIDMKKRRIRRNLLRPSQRKG</sequence>